<proteinExistence type="predicted"/>
<dbReference type="InterPro" id="IPR029016">
    <property type="entry name" value="GAF-like_dom_sf"/>
</dbReference>
<dbReference type="Gene3D" id="3.30.70.270">
    <property type="match status" value="1"/>
</dbReference>
<sequence length="318" mass="36111">MKSLLTKEVISYQNFDMLASDILSLASEILPNQTLYINSLNDFTQVTLKVQKNDLNIHLEEGTTIPVEDAICNLIDYRSDAPLIIENLQSTSGLEKVKQTINDINAVSYLGIPITMKNGTRFGTLCAASSEAYHYDNKSVILLQKLAKMFSYYLELENLAYRDSLTGIYNRQHLYRFFDESPYEHGVVLMVDLDNFKSINDTFGHDVGNQILQEFASKLESFTNQTKYGYPVRLGGDEFVVVLPMCDQTDQIEHNMSRLLNLLSHWTTPIGEIKLTASIGVVIFNDDYHPTIRTLLKKADDALYEAKKLGKNAYHLIK</sequence>
<dbReference type="InterPro" id="IPR043128">
    <property type="entry name" value="Rev_trsase/Diguanyl_cyclase"/>
</dbReference>
<dbReference type="SUPFAM" id="SSF55073">
    <property type="entry name" value="Nucleotide cyclase"/>
    <property type="match status" value="1"/>
</dbReference>
<dbReference type="InterPro" id="IPR000160">
    <property type="entry name" value="GGDEF_dom"/>
</dbReference>
<dbReference type="EMBL" id="JAOVQM010000001">
    <property type="protein sequence ID" value="MCV2231271.1"/>
    <property type="molecule type" value="Genomic_DNA"/>
</dbReference>
<dbReference type="RefSeq" id="WP_263607384.1">
    <property type="nucleotide sequence ID" value="NZ_JAOVQM010000001.1"/>
</dbReference>
<dbReference type="SMART" id="SM00267">
    <property type="entry name" value="GGDEF"/>
    <property type="match status" value="1"/>
</dbReference>
<evidence type="ECO:0000313" key="3">
    <source>
        <dbReference type="Proteomes" id="UP001177160"/>
    </source>
</evidence>
<organism evidence="2 3">
    <name type="scientific">Paracholeplasma manati</name>
    <dbReference type="NCBI Taxonomy" id="591373"/>
    <lineage>
        <taxon>Bacteria</taxon>
        <taxon>Bacillati</taxon>
        <taxon>Mycoplasmatota</taxon>
        <taxon>Mollicutes</taxon>
        <taxon>Acholeplasmatales</taxon>
        <taxon>Acholeplasmataceae</taxon>
        <taxon>Paracholeplasma</taxon>
    </lineage>
</organism>
<gene>
    <name evidence="2" type="ORF">N7548_00325</name>
</gene>
<reference evidence="2" key="1">
    <citation type="submission" date="2022-09" db="EMBL/GenBank/DDBJ databases">
        <title>Novel Mycoplasma species identified in domestic and wild animals.</title>
        <authorList>
            <person name="Volokhov D.V."/>
            <person name="Furtak V.A."/>
            <person name="Zagorodnyaya T.A."/>
        </authorList>
    </citation>
    <scope>NUCLEOTIDE SEQUENCE</scope>
    <source>
        <strain evidence="2">Oakley</strain>
    </source>
</reference>
<feature type="domain" description="GGDEF" evidence="1">
    <location>
        <begin position="184"/>
        <end position="318"/>
    </location>
</feature>
<evidence type="ECO:0000313" key="2">
    <source>
        <dbReference type="EMBL" id="MCV2231271.1"/>
    </source>
</evidence>
<dbReference type="PANTHER" id="PTHR45138">
    <property type="entry name" value="REGULATORY COMPONENTS OF SENSORY TRANSDUCTION SYSTEM"/>
    <property type="match status" value="1"/>
</dbReference>
<evidence type="ECO:0000259" key="1">
    <source>
        <dbReference type="PROSITE" id="PS50887"/>
    </source>
</evidence>
<name>A0ABT2Y3F8_9MOLU</name>
<dbReference type="PANTHER" id="PTHR45138:SF9">
    <property type="entry name" value="DIGUANYLATE CYCLASE DGCM-RELATED"/>
    <property type="match status" value="1"/>
</dbReference>
<dbReference type="Pfam" id="PF00990">
    <property type="entry name" value="GGDEF"/>
    <property type="match status" value="1"/>
</dbReference>
<dbReference type="NCBIfam" id="TIGR00254">
    <property type="entry name" value="GGDEF"/>
    <property type="match status" value="1"/>
</dbReference>
<dbReference type="PROSITE" id="PS50887">
    <property type="entry name" value="GGDEF"/>
    <property type="match status" value="1"/>
</dbReference>
<dbReference type="InterPro" id="IPR029787">
    <property type="entry name" value="Nucleotide_cyclase"/>
</dbReference>
<dbReference type="CDD" id="cd01949">
    <property type="entry name" value="GGDEF"/>
    <property type="match status" value="1"/>
</dbReference>
<dbReference type="SUPFAM" id="SSF55781">
    <property type="entry name" value="GAF domain-like"/>
    <property type="match status" value="1"/>
</dbReference>
<dbReference type="Gene3D" id="3.30.450.40">
    <property type="match status" value="1"/>
</dbReference>
<dbReference type="Proteomes" id="UP001177160">
    <property type="component" value="Unassembled WGS sequence"/>
</dbReference>
<protein>
    <submittedName>
        <fullName evidence="2">GGDEF domain-containing protein</fullName>
    </submittedName>
</protein>
<keyword evidence="3" id="KW-1185">Reference proteome</keyword>
<accession>A0ABT2Y3F8</accession>
<dbReference type="InterPro" id="IPR050469">
    <property type="entry name" value="Diguanylate_Cyclase"/>
</dbReference>
<comment type="caution">
    <text evidence="2">The sequence shown here is derived from an EMBL/GenBank/DDBJ whole genome shotgun (WGS) entry which is preliminary data.</text>
</comment>